<comment type="subcellular location">
    <subcellularLocation>
        <location evidence="1">Cell membrane</location>
        <topology evidence="1">Multi-pass membrane protein</topology>
    </subcellularLocation>
    <subcellularLocation>
        <location evidence="7">Membrane</location>
        <topology evidence="7">Multi-pass membrane protein</topology>
    </subcellularLocation>
</comment>
<feature type="transmembrane region" description="Helical" evidence="8">
    <location>
        <begin position="74"/>
        <end position="98"/>
    </location>
</feature>
<dbReference type="RefSeq" id="WP_282010482.1">
    <property type="nucleotide sequence ID" value="NZ_OX336137.1"/>
</dbReference>
<keyword evidence="3" id="KW-1003">Cell membrane</keyword>
<evidence type="ECO:0000256" key="2">
    <source>
        <dbReference type="ARBA" id="ARBA00005346"/>
    </source>
</evidence>
<feature type="transmembrane region" description="Helical" evidence="8">
    <location>
        <begin position="306"/>
        <end position="325"/>
    </location>
</feature>
<sequence length="489" mass="52327">MNHQLPAILFLLPLFAAVSMPVVCLKHRHWSHPISVAILAAMVPVSILNLYNVIQHGEVRYMFSGWTAPFGIEWVADGLASVVLVLLSILGLLGVVFTGPTSPKALGGRIVHYYTMILLLVSALTGIVFSRDLFNLFVFLEVASISSYALIGVAGGRALFAAFRYLILGTLGGSLFLLGVGYLYALTGTLNMTDMAARLPLLLSSKALVGGLLFMFIGLGIKMALVPFHSWMPEAYTYAPESVSPILASLVTKVALLAWIRIIYWVLNSSIVIFHIPILLLVAVIGSLAAVIGASLALAQRDIKMMFAYGGISHIGIILIGIGQGNQTGFVGGIFYLLNDAVMQAALFFLAGVAFCLHGIKTIDDLGRVGRQTPWLTGSLVVVAMGMIGLPPTGGFFGKWYIILGALEAGDYVSVAAVVLSTLLTLAYFVKLFESIFRQASTRSDVQPGEIPFTFKLSLGVTSAAVMILGLFSGPIVQLLLNRALPPHL</sequence>
<organism evidence="10 11">
    <name type="scientific">Nitrospina watsonii</name>
    <dbReference type="NCBI Taxonomy" id="1323948"/>
    <lineage>
        <taxon>Bacteria</taxon>
        <taxon>Pseudomonadati</taxon>
        <taxon>Nitrospinota/Tectimicrobiota group</taxon>
        <taxon>Nitrospinota</taxon>
        <taxon>Nitrospinia</taxon>
        <taxon>Nitrospinales</taxon>
        <taxon>Nitrospinaceae</taxon>
        <taxon>Nitrospina</taxon>
    </lineage>
</organism>
<keyword evidence="4 7" id="KW-0812">Transmembrane</keyword>
<comment type="similarity">
    <text evidence="2">Belongs to the CPA3 antiporters (TC 2.A.63) subunit D family.</text>
</comment>
<dbReference type="Proteomes" id="UP001157733">
    <property type="component" value="Chromosome"/>
</dbReference>
<keyword evidence="6 8" id="KW-0472">Membrane</keyword>
<evidence type="ECO:0000256" key="3">
    <source>
        <dbReference type="ARBA" id="ARBA00022475"/>
    </source>
</evidence>
<feature type="transmembrane region" description="Helical" evidence="8">
    <location>
        <begin position="453"/>
        <end position="481"/>
    </location>
</feature>
<feature type="transmembrane region" description="Helical" evidence="8">
    <location>
        <begin position="165"/>
        <end position="187"/>
    </location>
</feature>
<dbReference type="Pfam" id="PF00361">
    <property type="entry name" value="Proton_antipo_M"/>
    <property type="match status" value="1"/>
</dbReference>
<gene>
    <name evidence="10" type="ORF">NSPWAT_0692</name>
</gene>
<evidence type="ECO:0000256" key="8">
    <source>
        <dbReference type="SAM" id="Phobius"/>
    </source>
</evidence>
<evidence type="ECO:0000256" key="1">
    <source>
        <dbReference type="ARBA" id="ARBA00004651"/>
    </source>
</evidence>
<feature type="transmembrane region" description="Helical" evidence="8">
    <location>
        <begin position="136"/>
        <end position="153"/>
    </location>
</feature>
<dbReference type="InterPro" id="IPR003918">
    <property type="entry name" value="NADH_UbQ_OxRdtase"/>
</dbReference>
<accession>A0ABN8W010</accession>
<evidence type="ECO:0000256" key="5">
    <source>
        <dbReference type="ARBA" id="ARBA00022989"/>
    </source>
</evidence>
<evidence type="ECO:0000256" key="6">
    <source>
        <dbReference type="ARBA" id="ARBA00023136"/>
    </source>
</evidence>
<dbReference type="EMBL" id="OX336137">
    <property type="protein sequence ID" value="CAI2717551.1"/>
    <property type="molecule type" value="Genomic_DNA"/>
</dbReference>
<evidence type="ECO:0000259" key="9">
    <source>
        <dbReference type="Pfam" id="PF00361"/>
    </source>
</evidence>
<feature type="transmembrane region" description="Helical" evidence="8">
    <location>
        <begin position="273"/>
        <end position="299"/>
    </location>
</feature>
<dbReference type="PANTHER" id="PTHR42703">
    <property type="entry name" value="NADH DEHYDROGENASE"/>
    <property type="match status" value="1"/>
</dbReference>
<dbReference type="InterPro" id="IPR001750">
    <property type="entry name" value="ND/Mrp_TM"/>
</dbReference>
<dbReference type="PANTHER" id="PTHR42703:SF1">
    <property type="entry name" value="NA(+)_H(+) ANTIPORTER SUBUNIT D1"/>
    <property type="match status" value="1"/>
</dbReference>
<evidence type="ECO:0000256" key="4">
    <source>
        <dbReference type="ARBA" id="ARBA00022692"/>
    </source>
</evidence>
<feature type="transmembrane region" description="Helical" evidence="8">
    <location>
        <begin position="36"/>
        <end position="54"/>
    </location>
</feature>
<keyword evidence="11" id="KW-1185">Reference proteome</keyword>
<dbReference type="InterPro" id="IPR050586">
    <property type="entry name" value="CPA3_Na-H_Antiporter_D"/>
</dbReference>
<proteinExistence type="inferred from homology"/>
<reference evidence="10 11" key="1">
    <citation type="submission" date="2022-09" db="EMBL/GenBank/DDBJ databases">
        <authorList>
            <person name="Kop L."/>
        </authorList>
    </citation>
    <scope>NUCLEOTIDE SEQUENCE [LARGE SCALE GENOMIC DNA]</scope>
    <source>
        <strain evidence="10 11">347</strain>
    </source>
</reference>
<evidence type="ECO:0000256" key="7">
    <source>
        <dbReference type="RuleBase" id="RU000320"/>
    </source>
</evidence>
<feature type="transmembrane region" description="Helical" evidence="8">
    <location>
        <begin position="207"/>
        <end position="225"/>
    </location>
</feature>
<evidence type="ECO:0000313" key="11">
    <source>
        <dbReference type="Proteomes" id="UP001157733"/>
    </source>
</evidence>
<feature type="transmembrane region" description="Helical" evidence="8">
    <location>
        <begin position="110"/>
        <end position="130"/>
    </location>
</feature>
<feature type="transmembrane region" description="Helical" evidence="8">
    <location>
        <begin position="6"/>
        <end position="24"/>
    </location>
</feature>
<feature type="transmembrane region" description="Helical" evidence="8">
    <location>
        <begin position="412"/>
        <end position="433"/>
    </location>
</feature>
<evidence type="ECO:0000313" key="10">
    <source>
        <dbReference type="EMBL" id="CAI2717551.1"/>
    </source>
</evidence>
<dbReference type="PRINTS" id="PR01437">
    <property type="entry name" value="NUOXDRDTASE4"/>
</dbReference>
<protein>
    <submittedName>
        <fullName evidence="10">Monovalent cation/H+ antiporter, subunit D</fullName>
    </submittedName>
</protein>
<name>A0ABN8W010_9BACT</name>
<keyword evidence="5 8" id="KW-1133">Transmembrane helix</keyword>
<feature type="transmembrane region" description="Helical" evidence="8">
    <location>
        <begin position="246"/>
        <end position="267"/>
    </location>
</feature>
<feature type="domain" description="NADH:quinone oxidoreductase/Mrp antiporter transmembrane" evidence="9">
    <location>
        <begin position="130"/>
        <end position="425"/>
    </location>
</feature>
<feature type="transmembrane region" description="Helical" evidence="8">
    <location>
        <begin position="375"/>
        <end position="392"/>
    </location>
</feature>